<dbReference type="InterPro" id="IPR050367">
    <property type="entry name" value="APC_superfamily"/>
</dbReference>
<feature type="transmembrane region" description="Helical" evidence="6">
    <location>
        <begin position="140"/>
        <end position="158"/>
    </location>
</feature>
<evidence type="ECO:0000256" key="2">
    <source>
        <dbReference type="ARBA" id="ARBA00022475"/>
    </source>
</evidence>
<gene>
    <name evidence="7" type="ORF">ILP92_14200</name>
</gene>
<evidence type="ECO:0000313" key="8">
    <source>
        <dbReference type="Proteomes" id="UP000642488"/>
    </source>
</evidence>
<feature type="transmembrane region" description="Helical" evidence="6">
    <location>
        <begin position="240"/>
        <end position="263"/>
    </location>
</feature>
<protein>
    <submittedName>
        <fullName evidence="7">APC family permease</fullName>
    </submittedName>
</protein>
<comment type="caution">
    <text evidence="7">The sequence shown here is derived from an EMBL/GenBank/DDBJ whole genome shotgun (WGS) entry which is preliminary data.</text>
</comment>
<organism evidence="7 8">
    <name type="scientific">Palleronia pontilimi</name>
    <dbReference type="NCBI Taxonomy" id="1964209"/>
    <lineage>
        <taxon>Bacteria</taxon>
        <taxon>Pseudomonadati</taxon>
        <taxon>Pseudomonadota</taxon>
        <taxon>Alphaproteobacteria</taxon>
        <taxon>Rhodobacterales</taxon>
        <taxon>Roseobacteraceae</taxon>
        <taxon>Palleronia</taxon>
    </lineage>
</organism>
<sequence>MSDNSDTEGFQRILGRWDILALAFGAMVGWGWVVLAGTQIREGGTLGAILAFAAGGFAVFLISLTYAELCSAMPKTGGEHIYSYRALGVTGSFICTWAIILGYVAVVAFEAVALPTVMDYLVPGYAVGTLWTIAGWEVKATWVAVGVIGALVMTWVNYRGISFCAAIQKLFTLALALVGLALIFGSFFTGTTENTAPLFVNGFGGWMAVLVMTPFLLVGFDVIPQAAEEIDLPYRTIGKVLLASVLMAVVWYMLIIFGTSLMLDSAALEGTDLATADALAAVVGAGWGGKLLVFAGICGILTSWNSFFIGGSRAIYAMAHSGMLPAFLAKLHPVHRTPVNAILLIGGLSAIAPLFGRSALVWLVNAGGLGIVIAYVLVAVSFLILRKREPDMERPYTVPYGEYVGWAAVVLGSGLALLYMPGFPSALVWPAEWIIVGLWTLAGAGFWMVARQQNGRQTQEKILRDEVQSLSRGTPAE</sequence>
<dbReference type="Proteomes" id="UP000642488">
    <property type="component" value="Unassembled WGS sequence"/>
</dbReference>
<dbReference type="PANTHER" id="PTHR42770">
    <property type="entry name" value="AMINO ACID TRANSPORTER-RELATED"/>
    <property type="match status" value="1"/>
</dbReference>
<keyword evidence="8" id="KW-1185">Reference proteome</keyword>
<evidence type="ECO:0000256" key="1">
    <source>
        <dbReference type="ARBA" id="ARBA00004651"/>
    </source>
</evidence>
<feature type="transmembrane region" description="Helical" evidence="6">
    <location>
        <begin position="426"/>
        <end position="449"/>
    </location>
</feature>
<dbReference type="Gene3D" id="1.20.1740.10">
    <property type="entry name" value="Amino acid/polyamine transporter I"/>
    <property type="match status" value="1"/>
</dbReference>
<dbReference type="RefSeq" id="WP_198917073.1">
    <property type="nucleotide sequence ID" value="NZ_JAEKPD010000015.1"/>
</dbReference>
<evidence type="ECO:0000256" key="3">
    <source>
        <dbReference type="ARBA" id="ARBA00022692"/>
    </source>
</evidence>
<name>A0A934IIC4_9RHOB</name>
<feature type="transmembrane region" description="Helical" evidence="6">
    <location>
        <begin position="46"/>
        <end position="67"/>
    </location>
</feature>
<evidence type="ECO:0000256" key="6">
    <source>
        <dbReference type="SAM" id="Phobius"/>
    </source>
</evidence>
<keyword evidence="4 6" id="KW-1133">Transmembrane helix</keyword>
<dbReference type="InterPro" id="IPR002293">
    <property type="entry name" value="AA/rel_permease1"/>
</dbReference>
<feature type="transmembrane region" description="Helical" evidence="6">
    <location>
        <begin position="397"/>
        <end position="420"/>
    </location>
</feature>
<feature type="transmembrane region" description="Helical" evidence="6">
    <location>
        <begin position="170"/>
        <end position="191"/>
    </location>
</feature>
<keyword evidence="5 6" id="KW-0472">Membrane</keyword>
<dbReference type="GO" id="GO:0022857">
    <property type="term" value="F:transmembrane transporter activity"/>
    <property type="evidence" value="ECO:0007669"/>
    <property type="project" value="InterPro"/>
</dbReference>
<dbReference type="GO" id="GO:0005886">
    <property type="term" value="C:plasma membrane"/>
    <property type="evidence" value="ECO:0007669"/>
    <property type="project" value="UniProtKB-SubCell"/>
</dbReference>
<feature type="transmembrane region" description="Helical" evidence="6">
    <location>
        <begin position="203"/>
        <end position="220"/>
    </location>
</feature>
<dbReference type="EMBL" id="JAEKPD010000015">
    <property type="protein sequence ID" value="MBJ3763900.1"/>
    <property type="molecule type" value="Genomic_DNA"/>
</dbReference>
<evidence type="ECO:0000256" key="5">
    <source>
        <dbReference type="ARBA" id="ARBA00023136"/>
    </source>
</evidence>
<feature type="transmembrane region" description="Helical" evidence="6">
    <location>
        <begin position="87"/>
        <end position="109"/>
    </location>
</feature>
<feature type="transmembrane region" description="Helical" evidence="6">
    <location>
        <begin position="362"/>
        <end position="385"/>
    </location>
</feature>
<proteinExistence type="predicted"/>
<accession>A0A934IIC4</accession>
<evidence type="ECO:0000313" key="7">
    <source>
        <dbReference type="EMBL" id="MBJ3763900.1"/>
    </source>
</evidence>
<dbReference type="AlphaFoldDB" id="A0A934IIC4"/>
<keyword evidence="3 6" id="KW-0812">Transmembrane</keyword>
<comment type="subcellular location">
    <subcellularLocation>
        <location evidence="1">Cell membrane</location>
        <topology evidence="1">Multi-pass membrane protein</topology>
    </subcellularLocation>
</comment>
<dbReference type="PIRSF" id="PIRSF006060">
    <property type="entry name" value="AA_transporter"/>
    <property type="match status" value="1"/>
</dbReference>
<reference evidence="7" key="1">
    <citation type="submission" date="2020-12" db="EMBL/GenBank/DDBJ databases">
        <title>Bacterial taxonomy.</title>
        <authorList>
            <person name="Pan X."/>
        </authorList>
    </citation>
    <scope>NUCLEOTIDE SEQUENCE</scope>
    <source>
        <strain evidence="7">KCTC 52957</strain>
    </source>
</reference>
<feature type="transmembrane region" description="Helical" evidence="6">
    <location>
        <begin position="20"/>
        <end position="40"/>
    </location>
</feature>
<dbReference type="PANTHER" id="PTHR42770:SF7">
    <property type="entry name" value="MEMBRANE PROTEIN"/>
    <property type="match status" value="1"/>
</dbReference>
<dbReference type="Pfam" id="PF13520">
    <property type="entry name" value="AA_permease_2"/>
    <property type="match status" value="1"/>
</dbReference>
<evidence type="ECO:0000256" key="4">
    <source>
        <dbReference type="ARBA" id="ARBA00022989"/>
    </source>
</evidence>
<keyword evidence="2" id="KW-1003">Cell membrane</keyword>